<evidence type="ECO:0000313" key="3">
    <source>
        <dbReference type="EMBL" id="MCC2150187.1"/>
    </source>
</evidence>
<dbReference type="RefSeq" id="WP_248835995.1">
    <property type="nucleotide sequence ID" value="NZ_JAJEQE010000060.1"/>
</dbReference>
<keyword evidence="1" id="KW-1133">Transmembrane helix</keyword>
<feature type="domain" description="DUF4367" evidence="2">
    <location>
        <begin position="194"/>
        <end position="307"/>
    </location>
</feature>
<sequence>MKKNEGKIRNIHSRQDREKLKEAEFDSKLYSTMRSNFAKEGKKIAGELENDKKLDYVGDAPDLLNKIVGQLREEGKWDDNAYRQECKKELYDLLPQEDQIALRRGRKLAKIEEKWKKNRKKIMQRAAIIVLVGGVFAAGLGADASREHIMNIFGKVGSEGQKVFLEKTDEEIFDANEERDRKQISEELGIDIPKLIYKPEGMVYESYELDDKIQSATMRYLTMDKKYYYIYMSKKAADSREVIEIDGKVINQHLLSVEYLEKGVKVEQIGEKSGKSLYKADFYYDDVYYLLIGELEKEEFDEIIKKMIF</sequence>
<keyword evidence="1" id="KW-0472">Membrane</keyword>
<name>A0ABS8EYN8_9FIRM</name>
<evidence type="ECO:0000256" key="1">
    <source>
        <dbReference type="SAM" id="Phobius"/>
    </source>
</evidence>
<evidence type="ECO:0000313" key="4">
    <source>
        <dbReference type="Proteomes" id="UP001299235"/>
    </source>
</evidence>
<organism evidence="3 4">
    <name type="scientific">Hominisplanchenecus faecis</name>
    <dbReference type="NCBI Taxonomy" id="2885351"/>
    <lineage>
        <taxon>Bacteria</taxon>
        <taxon>Bacillati</taxon>
        <taxon>Bacillota</taxon>
        <taxon>Clostridia</taxon>
        <taxon>Lachnospirales</taxon>
        <taxon>Lachnospiraceae</taxon>
        <taxon>Hominisplanchenecus</taxon>
    </lineage>
</organism>
<accession>A0ABS8EYN8</accession>
<dbReference type="EMBL" id="JAJEQE010000060">
    <property type="protein sequence ID" value="MCC2150187.1"/>
    <property type="molecule type" value="Genomic_DNA"/>
</dbReference>
<keyword evidence="4" id="KW-1185">Reference proteome</keyword>
<dbReference type="Proteomes" id="UP001299235">
    <property type="component" value="Unassembled WGS sequence"/>
</dbReference>
<protein>
    <submittedName>
        <fullName evidence="3">DUF4367 domain-containing protein</fullName>
    </submittedName>
</protein>
<dbReference type="Pfam" id="PF14285">
    <property type="entry name" value="DUF4367"/>
    <property type="match status" value="1"/>
</dbReference>
<proteinExistence type="predicted"/>
<keyword evidence="1" id="KW-0812">Transmembrane</keyword>
<evidence type="ECO:0000259" key="2">
    <source>
        <dbReference type="Pfam" id="PF14285"/>
    </source>
</evidence>
<gene>
    <name evidence="3" type="ORF">LKD42_13225</name>
</gene>
<comment type="caution">
    <text evidence="3">The sequence shown here is derived from an EMBL/GenBank/DDBJ whole genome shotgun (WGS) entry which is preliminary data.</text>
</comment>
<dbReference type="InterPro" id="IPR025377">
    <property type="entry name" value="DUF4367"/>
</dbReference>
<feature type="transmembrane region" description="Helical" evidence="1">
    <location>
        <begin position="122"/>
        <end position="142"/>
    </location>
</feature>
<reference evidence="3 4" key="1">
    <citation type="submission" date="2021-10" db="EMBL/GenBank/DDBJ databases">
        <title>Anaerobic single-cell dispensing facilitates the cultivation of human gut bacteria.</title>
        <authorList>
            <person name="Afrizal A."/>
        </authorList>
    </citation>
    <scope>NUCLEOTIDE SEQUENCE [LARGE SCALE GENOMIC DNA]</scope>
    <source>
        <strain evidence="3 4">CLA-AA-H246</strain>
    </source>
</reference>